<comment type="caution">
    <text evidence="5">The sequence shown here is derived from an EMBL/GenBank/DDBJ whole genome shotgun (WGS) entry which is preliminary data.</text>
</comment>
<accession>A0A9X2DSJ0</accession>
<dbReference type="AlphaFoldDB" id="A0A9X2DSJ0"/>
<evidence type="ECO:0000256" key="1">
    <source>
        <dbReference type="ARBA" id="ARBA00009023"/>
    </source>
</evidence>
<dbReference type="EMBL" id="JAMBOL010000009">
    <property type="protein sequence ID" value="MCM3714775.1"/>
    <property type="molecule type" value="Genomic_DNA"/>
</dbReference>
<evidence type="ECO:0000256" key="3">
    <source>
        <dbReference type="ARBA" id="ARBA00022729"/>
    </source>
</evidence>
<feature type="chain" id="PRO_5040766114" evidence="4">
    <location>
        <begin position="19"/>
        <end position="344"/>
    </location>
</feature>
<dbReference type="InterPro" id="IPR038404">
    <property type="entry name" value="TRAP_DctP_sf"/>
</dbReference>
<evidence type="ECO:0000313" key="5">
    <source>
        <dbReference type="EMBL" id="MCM3714775.1"/>
    </source>
</evidence>
<keyword evidence="2" id="KW-0813">Transport</keyword>
<proteinExistence type="inferred from homology"/>
<dbReference type="Gene3D" id="3.40.190.170">
    <property type="entry name" value="Bacterial extracellular solute-binding protein, family 7"/>
    <property type="match status" value="1"/>
</dbReference>
<evidence type="ECO:0000256" key="2">
    <source>
        <dbReference type="ARBA" id="ARBA00022448"/>
    </source>
</evidence>
<keyword evidence="6" id="KW-1185">Reference proteome</keyword>
<evidence type="ECO:0000256" key="4">
    <source>
        <dbReference type="SAM" id="SignalP"/>
    </source>
</evidence>
<dbReference type="PANTHER" id="PTHR33376:SF7">
    <property type="entry name" value="C4-DICARBOXYLATE-BINDING PROTEIN DCTB"/>
    <property type="match status" value="1"/>
</dbReference>
<gene>
    <name evidence="5" type="ORF">M3202_11865</name>
</gene>
<dbReference type="CDD" id="cd13603">
    <property type="entry name" value="PBP2_TRAP_Siap_TeaA_like"/>
    <property type="match status" value="1"/>
</dbReference>
<dbReference type="Pfam" id="PF03480">
    <property type="entry name" value="DctP"/>
    <property type="match status" value="1"/>
</dbReference>
<dbReference type="PANTHER" id="PTHR33376">
    <property type="match status" value="1"/>
</dbReference>
<sequence length="344" mass="38397">MKKTILFVLIMLCLLVFAGCNSSPSSNEQTGTDESPEVENITLKLGTIRDDSDPTTLAAHRFAEIVEENSAGAIKVDIYPNSTIGGILDMFTGMETGTVDMMYEGISSYPWLDGARDFNITSFPFFWESYDDLVKVLDSEDFQPLFEEAAAATGVRVIKAIGDTEARQLTANKAVHSAEDFNGLKIRTAESEIVQQTMQALGAQPVVIPLSDLYMALRQGTADAQENGFITVQNMSFYEVQDYVMQTDYIRDVKAWYISENLWSTLSDEQKGILTEASIEAGNYQTELAREQVEESLNLLKDEMEYIEPDLASIRATLEPTFQSFDGELWQEGLLEKVQTILNQ</sequence>
<dbReference type="NCBIfam" id="NF037995">
    <property type="entry name" value="TRAP_S1"/>
    <property type="match status" value="1"/>
</dbReference>
<reference evidence="5" key="1">
    <citation type="submission" date="2022-05" db="EMBL/GenBank/DDBJ databases">
        <title>Comparative Genomics of Spacecraft Associated Microbes.</title>
        <authorList>
            <person name="Tran M.T."/>
            <person name="Wright A."/>
            <person name="Seuylemezian A."/>
            <person name="Eisen J."/>
            <person name="Coil D."/>
        </authorList>
    </citation>
    <scope>NUCLEOTIDE SEQUENCE</scope>
    <source>
        <strain evidence="5">214.1.1</strain>
    </source>
</reference>
<dbReference type="PROSITE" id="PS51257">
    <property type="entry name" value="PROKAR_LIPOPROTEIN"/>
    <property type="match status" value="1"/>
</dbReference>
<dbReference type="InterPro" id="IPR018389">
    <property type="entry name" value="DctP_fam"/>
</dbReference>
<evidence type="ECO:0000313" key="6">
    <source>
        <dbReference type="Proteomes" id="UP001139179"/>
    </source>
</evidence>
<dbReference type="Proteomes" id="UP001139179">
    <property type="component" value="Unassembled WGS sequence"/>
</dbReference>
<feature type="signal peptide" evidence="4">
    <location>
        <begin position="1"/>
        <end position="18"/>
    </location>
</feature>
<protein>
    <submittedName>
        <fullName evidence="5">TRAP transporter substrate-binding protein</fullName>
    </submittedName>
</protein>
<comment type="similarity">
    <text evidence="1">Belongs to the bacterial solute-binding protein 7 family.</text>
</comment>
<dbReference type="GO" id="GO:0055085">
    <property type="term" value="P:transmembrane transport"/>
    <property type="evidence" value="ECO:0007669"/>
    <property type="project" value="InterPro"/>
</dbReference>
<keyword evidence="3 4" id="KW-0732">Signal</keyword>
<name>A0A9X2DSJ0_9BACI</name>
<dbReference type="RefSeq" id="WP_251223538.1">
    <property type="nucleotide sequence ID" value="NZ_JAMBOL010000009.1"/>
</dbReference>
<organism evidence="5 6">
    <name type="scientific">Halalkalibacter oceani</name>
    <dbReference type="NCBI Taxonomy" id="1653776"/>
    <lineage>
        <taxon>Bacteria</taxon>
        <taxon>Bacillati</taxon>
        <taxon>Bacillota</taxon>
        <taxon>Bacilli</taxon>
        <taxon>Bacillales</taxon>
        <taxon>Bacillaceae</taxon>
        <taxon>Halalkalibacter</taxon>
    </lineage>
</organism>